<dbReference type="Proteomes" id="UP000578531">
    <property type="component" value="Unassembled WGS sequence"/>
</dbReference>
<gene>
    <name evidence="2" type="ORF">HO173_002474</name>
</gene>
<evidence type="ECO:0000313" key="3">
    <source>
        <dbReference type="Proteomes" id="UP000578531"/>
    </source>
</evidence>
<reference evidence="2 3" key="1">
    <citation type="journal article" date="2020" name="Genomics">
        <title>Complete, high-quality genomes from long-read metagenomic sequencing of two wolf lichen thalli reveals enigmatic genome architecture.</title>
        <authorList>
            <person name="McKenzie S.K."/>
            <person name="Walston R.F."/>
            <person name="Allen J.L."/>
        </authorList>
    </citation>
    <scope>NUCLEOTIDE SEQUENCE [LARGE SCALE GENOMIC DNA]</scope>
    <source>
        <strain evidence="2">WasteWater2</strain>
    </source>
</reference>
<name>A0A8H6L897_9LECA</name>
<dbReference type="Pfam" id="PF12224">
    <property type="entry name" value="Amidoligase_2"/>
    <property type="match status" value="1"/>
</dbReference>
<accession>A0A8H6L897</accession>
<evidence type="ECO:0000313" key="2">
    <source>
        <dbReference type="EMBL" id="KAF6239213.1"/>
    </source>
</evidence>
<dbReference type="GeneID" id="59284147"/>
<keyword evidence="3" id="KW-1185">Reference proteome</keyword>
<organism evidence="2 3">
    <name type="scientific">Letharia columbiana</name>
    <dbReference type="NCBI Taxonomy" id="112416"/>
    <lineage>
        <taxon>Eukaryota</taxon>
        <taxon>Fungi</taxon>
        <taxon>Dikarya</taxon>
        <taxon>Ascomycota</taxon>
        <taxon>Pezizomycotina</taxon>
        <taxon>Lecanoromycetes</taxon>
        <taxon>OSLEUM clade</taxon>
        <taxon>Lecanoromycetidae</taxon>
        <taxon>Lecanorales</taxon>
        <taxon>Lecanorineae</taxon>
        <taxon>Parmeliaceae</taxon>
        <taxon>Letharia</taxon>
    </lineage>
</organism>
<evidence type="ECO:0008006" key="4">
    <source>
        <dbReference type="Google" id="ProtNLM"/>
    </source>
</evidence>
<feature type="region of interest" description="Disordered" evidence="1">
    <location>
        <begin position="376"/>
        <end position="402"/>
    </location>
</feature>
<dbReference type="PANTHER" id="PTHR36847:SF1">
    <property type="entry name" value="AMIDOLIGASE ENZYME"/>
    <property type="match status" value="1"/>
</dbReference>
<comment type="caution">
    <text evidence="2">The sequence shown here is derived from an EMBL/GenBank/DDBJ whole genome shotgun (WGS) entry which is preliminary data.</text>
</comment>
<sequence length="402" mass="45664">MPKPLNLTFGIEFECIVSFDPTTYKPALHAAEGILWEKKVSSLLHEESKLCILFREHLVHLLRANGFPTYNMTSAGGNQKWTVSHDTSIDIKDGPRSKDGFLECDIEITSPAMRFCPKALRRVQHVIRTLTKHLDVSVNPSCGLHVHVGNQTAGFPLQTLKHFCILTALFESQLNSLHPAHRIGNCHAKGPSAAFTGHDLWDTVRAIQGCETEEELVLLYADKEDRPDRCFAYNLCPMVFGSNKTIEFRQHEGTLEWSEIMNWVQVAGGMVDAMHDISSFGLAQLIGTCAFDPRFSVSDLLRRLKLKALVPYYSGHLHVHQRLEPVRARGGIEGNVEGVSQGRHAVGRWDELERRHKLEKLEELERLRVLAKRHELERRHERARQEEAVDARRATSEYEGEE</sequence>
<protein>
    <recommendedName>
        <fullName evidence="4">Amidoligase enzyme-domain-containing protein</fullName>
    </recommendedName>
</protein>
<dbReference type="InterPro" id="IPR022025">
    <property type="entry name" value="Amidoligase_2"/>
</dbReference>
<feature type="compositionally biased region" description="Basic and acidic residues" evidence="1">
    <location>
        <begin position="376"/>
        <end position="396"/>
    </location>
</feature>
<dbReference type="EMBL" id="JACCJC010000006">
    <property type="protein sequence ID" value="KAF6239213.1"/>
    <property type="molecule type" value="Genomic_DNA"/>
</dbReference>
<dbReference type="OrthoDB" id="412402at2759"/>
<dbReference type="PANTHER" id="PTHR36847">
    <property type="entry name" value="AMIDOLIGASE ENZYME"/>
    <property type="match status" value="1"/>
</dbReference>
<dbReference type="RefSeq" id="XP_037168500.1">
    <property type="nucleotide sequence ID" value="XM_037304407.1"/>
</dbReference>
<evidence type="ECO:0000256" key="1">
    <source>
        <dbReference type="SAM" id="MobiDB-lite"/>
    </source>
</evidence>
<dbReference type="AlphaFoldDB" id="A0A8H6L897"/>
<proteinExistence type="predicted"/>